<feature type="domain" description="Uroporphyrinogen decarboxylase (URO-D)" evidence="1">
    <location>
        <begin position="4"/>
        <end position="342"/>
    </location>
</feature>
<reference evidence="2" key="1">
    <citation type="submission" date="2019-04" db="EMBL/GenBank/DDBJ databases">
        <title>Evolution of Biomass-Degrading Anaerobic Consortia Revealed by Metagenomics.</title>
        <authorList>
            <person name="Peng X."/>
        </authorList>
    </citation>
    <scope>NUCLEOTIDE SEQUENCE</scope>
    <source>
        <strain evidence="2">SIG551</strain>
    </source>
</reference>
<dbReference type="Pfam" id="PF01208">
    <property type="entry name" value="URO-D"/>
    <property type="match status" value="1"/>
</dbReference>
<dbReference type="SUPFAM" id="SSF51726">
    <property type="entry name" value="UROD/MetE-like"/>
    <property type="match status" value="1"/>
</dbReference>
<dbReference type="PANTHER" id="PTHR47099:SF1">
    <property type="entry name" value="METHYLCOBAMIDE:COM METHYLTRANSFERASE MTBA"/>
    <property type="match status" value="1"/>
</dbReference>
<comment type="caution">
    <text evidence="2">The sequence shown here is derived from an EMBL/GenBank/DDBJ whole genome shotgun (WGS) entry which is preliminary data.</text>
</comment>
<dbReference type="RefSeq" id="WP_020072360.1">
    <property type="nucleotide sequence ID" value="NZ_SVNY01000004.1"/>
</dbReference>
<protein>
    <submittedName>
        <fullName evidence="2">Uroporphyrinogen decarboxylase</fullName>
    </submittedName>
</protein>
<dbReference type="InterPro" id="IPR052024">
    <property type="entry name" value="Methanogen_methyltrans"/>
</dbReference>
<dbReference type="GO" id="GO:0006779">
    <property type="term" value="P:porphyrin-containing compound biosynthetic process"/>
    <property type="evidence" value="ECO:0007669"/>
    <property type="project" value="InterPro"/>
</dbReference>
<accession>A0A928KSS6</accession>
<dbReference type="AlphaFoldDB" id="A0A928KSS6"/>
<evidence type="ECO:0000313" key="2">
    <source>
        <dbReference type="EMBL" id="MBE6833614.1"/>
    </source>
</evidence>
<dbReference type="InterPro" id="IPR000257">
    <property type="entry name" value="Uroporphyrinogen_deCOase"/>
</dbReference>
<dbReference type="Gene3D" id="3.20.20.210">
    <property type="match status" value="1"/>
</dbReference>
<sequence length="345" mass="39307">MAWTKRDRFRAVMSGELADRAPVTAYRHHTEFEHSGPRVMADRLLGFQREYDWDVMKINPRAVYYYEAWGNEYDYEHYNDVVPTRTKTLIHDYRDLEKVSVLPGDQGVFAEQLEMCRMIVQDSGGDVPIIQSAFTPIGILLNLCGMRSVGRYRPSPREESPLIDLCLEHPDEVKRALKNIAETMADYCSKLLATGIDGVFYACLGMARSGYFTMEEWKEFVEPYDLMVLEALKGSQVIIHTCGIYGNPERFTSWPINMIHWASSATGCPPIWGSKAWLNGKIAMGGVDERPFGQNKADEIGRLARATLQKMREEPFLLAPDCSVSVHTQDDELRAFRASVEESLR</sequence>
<dbReference type="PANTHER" id="PTHR47099">
    <property type="entry name" value="METHYLCOBAMIDE:COM METHYLTRANSFERASE MTBA"/>
    <property type="match status" value="1"/>
</dbReference>
<name>A0A928KSS6_9FIRM</name>
<evidence type="ECO:0000259" key="1">
    <source>
        <dbReference type="Pfam" id="PF01208"/>
    </source>
</evidence>
<dbReference type="InterPro" id="IPR038071">
    <property type="entry name" value="UROD/MetE-like_sf"/>
</dbReference>
<evidence type="ECO:0000313" key="3">
    <source>
        <dbReference type="Proteomes" id="UP000754750"/>
    </source>
</evidence>
<dbReference type="EMBL" id="SVNY01000004">
    <property type="protein sequence ID" value="MBE6833614.1"/>
    <property type="molecule type" value="Genomic_DNA"/>
</dbReference>
<dbReference type="GO" id="GO:0004853">
    <property type="term" value="F:uroporphyrinogen decarboxylase activity"/>
    <property type="evidence" value="ECO:0007669"/>
    <property type="project" value="InterPro"/>
</dbReference>
<gene>
    <name evidence="2" type="ORF">E7512_08555</name>
</gene>
<dbReference type="Proteomes" id="UP000754750">
    <property type="component" value="Unassembled WGS sequence"/>
</dbReference>
<proteinExistence type="predicted"/>
<organism evidence="2 3">
    <name type="scientific">Faecalispora sporosphaeroides</name>
    <dbReference type="NCBI Taxonomy" id="1549"/>
    <lineage>
        <taxon>Bacteria</taxon>
        <taxon>Bacillati</taxon>
        <taxon>Bacillota</taxon>
        <taxon>Clostridia</taxon>
        <taxon>Eubacteriales</taxon>
        <taxon>Oscillospiraceae</taxon>
        <taxon>Faecalispora</taxon>
    </lineage>
</organism>